<reference evidence="5 6" key="1">
    <citation type="submission" date="2016-10" db="EMBL/GenBank/DDBJ databases">
        <authorList>
            <person name="de Groot N.N."/>
        </authorList>
    </citation>
    <scope>NUCLEOTIDE SEQUENCE [LARGE SCALE GENOMIC DNA]</scope>
    <source>
        <strain evidence="5 6">CGMCC 1.9157</strain>
    </source>
</reference>
<dbReference type="GO" id="GO:0006355">
    <property type="term" value="P:regulation of DNA-templated transcription"/>
    <property type="evidence" value="ECO:0007669"/>
    <property type="project" value="InterPro"/>
</dbReference>
<dbReference type="InterPro" id="IPR012318">
    <property type="entry name" value="HTH_CRP"/>
</dbReference>
<dbReference type="SUPFAM" id="SSF51206">
    <property type="entry name" value="cAMP-binding domain-like"/>
    <property type="match status" value="1"/>
</dbReference>
<keyword evidence="1" id="KW-0805">Transcription regulation</keyword>
<dbReference type="PROSITE" id="PS51063">
    <property type="entry name" value="HTH_CRP_2"/>
    <property type="match status" value="1"/>
</dbReference>
<evidence type="ECO:0000259" key="4">
    <source>
        <dbReference type="PROSITE" id="PS51063"/>
    </source>
</evidence>
<dbReference type="Pfam" id="PF13545">
    <property type="entry name" value="HTH_Crp_2"/>
    <property type="match status" value="1"/>
</dbReference>
<evidence type="ECO:0000256" key="1">
    <source>
        <dbReference type="ARBA" id="ARBA00023015"/>
    </source>
</evidence>
<evidence type="ECO:0000313" key="6">
    <source>
        <dbReference type="Proteomes" id="UP000199236"/>
    </source>
</evidence>
<accession>A0A1I5H617</accession>
<dbReference type="Gene3D" id="1.10.10.10">
    <property type="entry name" value="Winged helix-like DNA-binding domain superfamily/Winged helix DNA-binding domain"/>
    <property type="match status" value="1"/>
</dbReference>
<dbReference type="Gene3D" id="2.60.120.10">
    <property type="entry name" value="Jelly Rolls"/>
    <property type="match status" value="1"/>
</dbReference>
<dbReference type="OrthoDB" id="7584044at2"/>
<name>A0A1I5H617_9HYPH</name>
<dbReference type="InterPro" id="IPR018490">
    <property type="entry name" value="cNMP-bd_dom_sf"/>
</dbReference>
<protein>
    <submittedName>
        <fullName evidence="5">cAMP-binding domain of CRP or a regulatory subunit of cAMP-dependent protein kinases</fullName>
    </submittedName>
</protein>
<dbReference type="InterPro" id="IPR036388">
    <property type="entry name" value="WH-like_DNA-bd_sf"/>
</dbReference>
<keyword evidence="2" id="KW-0238">DNA-binding</keyword>
<dbReference type="EMBL" id="FOVR01000006">
    <property type="protein sequence ID" value="SFO43705.1"/>
    <property type="molecule type" value="Genomic_DNA"/>
</dbReference>
<dbReference type="GO" id="GO:0003677">
    <property type="term" value="F:DNA binding"/>
    <property type="evidence" value="ECO:0007669"/>
    <property type="project" value="UniProtKB-KW"/>
</dbReference>
<sequence length="250" mass="28398">MKNHKARAERTDCEKCPLREIKKFRDFGPDELEFVSNFKKGELHTDPGATILVEGSNNPHIYTVLTGWGFRSKLLEDGRRQILNYIMPGDMIGLQGSIMGEMEHSVEALSAMTLCVFEREYMMKLYEKHPDLGYDITWIAATEERILDEHLVSVGRRTALERAAYLLAYLHQKATAVGLAQEECSDLSITQQHIADTLGLSIVHTNKTLRKLAQKDLIIWKERGCEVLNVKGLLQVAGWEGMPEKCRPLI</sequence>
<dbReference type="InterPro" id="IPR000595">
    <property type="entry name" value="cNMP-bd_dom"/>
</dbReference>
<organism evidence="5 6">
    <name type="scientific">Cohaesibacter marisflavi</name>
    <dbReference type="NCBI Taxonomy" id="655353"/>
    <lineage>
        <taxon>Bacteria</taxon>
        <taxon>Pseudomonadati</taxon>
        <taxon>Pseudomonadota</taxon>
        <taxon>Alphaproteobacteria</taxon>
        <taxon>Hyphomicrobiales</taxon>
        <taxon>Cohaesibacteraceae</taxon>
    </lineage>
</organism>
<feature type="domain" description="HTH crp-type" evidence="4">
    <location>
        <begin position="157"/>
        <end position="231"/>
    </location>
</feature>
<dbReference type="Pfam" id="PF00027">
    <property type="entry name" value="cNMP_binding"/>
    <property type="match status" value="1"/>
</dbReference>
<dbReference type="Proteomes" id="UP000199236">
    <property type="component" value="Unassembled WGS sequence"/>
</dbReference>
<dbReference type="InterPro" id="IPR014710">
    <property type="entry name" value="RmlC-like_jellyroll"/>
</dbReference>
<proteinExistence type="predicted"/>
<gene>
    <name evidence="5" type="ORF">SAMN04488056_10648</name>
</gene>
<dbReference type="InterPro" id="IPR036390">
    <property type="entry name" value="WH_DNA-bd_sf"/>
</dbReference>
<evidence type="ECO:0000256" key="2">
    <source>
        <dbReference type="ARBA" id="ARBA00023125"/>
    </source>
</evidence>
<dbReference type="CDD" id="cd00038">
    <property type="entry name" value="CAP_ED"/>
    <property type="match status" value="1"/>
</dbReference>
<evidence type="ECO:0000256" key="3">
    <source>
        <dbReference type="ARBA" id="ARBA00023163"/>
    </source>
</evidence>
<dbReference type="STRING" id="655353.SAMN04488056_10648"/>
<keyword evidence="6" id="KW-1185">Reference proteome</keyword>
<dbReference type="RefSeq" id="WP_090072810.1">
    <property type="nucleotide sequence ID" value="NZ_FOVR01000006.1"/>
</dbReference>
<evidence type="ECO:0000313" key="5">
    <source>
        <dbReference type="EMBL" id="SFO43705.1"/>
    </source>
</evidence>
<keyword evidence="5" id="KW-0808">Transferase</keyword>
<dbReference type="AlphaFoldDB" id="A0A1I5H617"/>
<keyword evidence="5" id="KW-0418">Kinase</keyword>
<keyword evidence="3" id="KW-0804">Transcription</keyword>
<dbReference type="SUPFAM" id="SSF46785">
    <property type="entry name" value="Winged helix' DNA-binding domain"/>
    <property type="match status" value="1"/>
</dbReference>
<dbReference type="GO" id="GO:0016301">
    <property type="term" value="F:kinase activity"/>
    <property type="evidence" value="ECO:0007669"/>
    <property type="project" value="UniProtKB-KW"/>
</dbReference>